<organism evidence="1 2">
    <name type="scientific">Pistacia integerrima</name>
    <dbReference type="NCBI Taxonomy" id="434235"/>
    <lineage>
        <taxon>Eukaryota</taxon>
        <taxon>Viridiplantae</taxon>
        <taxon>Streptophyta</taxon>
        <taxon>Embryophyta</taxon>
        <taxon>Tracheophyta</taxon>
        <taxon>Spermatophyta</taxon>
        <taxon>Magnoliopsida</taxon>
        <taxon>eudicotyledons</taxon>
        <taxon>Gunneridae</taxon>
        <taxon>Pentapetalae</taxon>
        <taxon>rosids</taxon>
        <taxon>malvids</taxon>
        <taxon>Sapindales</taxon>
        <taxon>Anacardiaceae</taxon>
        <taxon>Pistacia</taxon>
    </lineage>
</organism>
<keyword evidence="2" id="KW-1185">Reference proteome</keyword>
<dbReference type="EMBL" id="CM047747">
    <property type="protein sequence ID" value="KAJ0018485.1"/>
    <property type="molecule type" value="Genomic_DNA"/>
</dbReference>
<protein>
    <submittedName>
        <fullName evidence="1">Uncharacterized protein</fullName>
    </submittedName>
</protein>
<evidence type="ECO:0000313" key="2">
    <source>
        <dbReference type="Proteomes" id="UP001163603"/>
    </source>
</evidence>
<sequence length="256" mass="29312">MACYLPFNNRNLDISFFVFRPTVVVVEELVEALKHFCICTQTLGCLQTSIFRSIHGNMIIWYGAWTKRSSENKEILTSAVLLGNCIPWPVLSALMKIQHYLSMLTNLSSMAILIEHSFFDTYAGDSREGSSAAKFCTGDIIFMNITSPSTGDINDLSYANLALFRDRFLKMEGAISGVCLKCQTIPRVSSLIVWKSLQYCYTWILNSDYRKTILPYLDRFKLEIRYDIFRVVYACNDHVPNSIHLMPNGEEEQMNM</sequence>
<reference evidence="2" key="1">
    <citation type="journal article" date="2023" name="G3 (Bethesda)">
        <title>Genome assembly and association tests identify interacting loci associated with vigor, precocity, and sex in interspecific pistachio rootstocks.</title>
        <authorList>
            <person name="Palmer W."/>
            <person name="Jacygrad E."/>
            <person name="Sagayaradj S."/>
            <person name="Cavanaugh K."/>
            <person name="Han R."/>
            <person name="Bertier L."/>
            <person name="Beede B."/>
            <person name="Kafkas S."/>
            <person name="Golino D."/>
            <person name="Preece J."/>
            <person name="Michelmore R."/>
        </authorList>
    </citation>
    <scope>NUCLEOTIDE SEQUENCE [LARGE SCALE GENOMIC DNA]</scope>
</reference>
<comment type="caution">
    <text evidence="1">The sequence shown here is derived from an EMBL/GenBank/DDBJ whole genome shotgun (WGS) entry which is preliminary data.</text>
</comment>
<evidence type="ECO:0000313" key="1">
    <source>
        <dbReference type="EMBL" id="KAJ0018485.1"/>
    </source>
</evidence>
<name>A0ACC0XJF4_9ROSI</name>
<accession>A0ACC0XJF4</accession>
<proteinExistence type="predicted"/>
<dbReference type="Proteomes" id="UP001163603">
    <property type="component" value="Chromosome 12"/>
</dbReference>
<gene>
    <name evidence="1" type="ORF">Pint_10965</name>
</gene>